<keyword evidence="3" id="KW-1185">Reference proteome</keyword>
<keyword evidence="1" id="KW-0812">Transmembrane</keyword>
<dbReference type="PROSITE" id="PS00409">
    <property type="entry name" value="PROKAR_NTER_METHYL"/>
    <property type="match status" value="1"/>
</dbReference>
<organism evidence="2 3">
    <name type="scientific">Thermosediminibacter litoriperuensis</name>
    <dbReference type="NCBI Taxonomy" id="291989"/>
    <lineage>
        <taxon>Bacteria</taxon>
        <taxon>Bacillati</taxon>
        <taxon>Bacillota</taxon>
        <taxon>Clostridia</taxon>
        <taxon>Thermosediminibacterales</taxon>
        <taxon>Thermosediminibacteraceae</taxon>
        <taxon>Thermosediminibacter</taxon>
    </lineage>
</organism>
<protein>
    <submittedName>
        <fullName evidence="2">Prepilin-type N-terminal cleavage/methylation domain-containing protein</fullName>
    </submittedName>
</protein>
<dbReference type="InterPro" id="IPR045584">
    <property type="entry name" value="Pilin-like"/>
</dbReference>
<sequence length="179" mass="19751">MTGRCAGERGFTLVEVVVAVSIFSLVVGAALALYQQAVLSWHKDEARVDVQESLRIALERMSGEIRSARELVEAGESRIGLAVIEPGGDSDNATKYIYYYLDSAQKRLVRELDGKKDPAAGHVTAFQLAYYDENDHRLEGQLSGEELKKVRRVEITLTGRKGSGPEVRITTSVRVRALD</sequence>
<reference evidence="2 3" key="1">
    <citation type="submission" date="2019-07" db="EMBL/GenBank/DDBJ databases">
        <title>Genomic Encyclopedia of Type Strains, Phase I: the one thousand microbial genomes (KMG-I) project.</title>
        <authorList>
            <person name="Kyrpides N."/>
        </authorList>
    </citation>
    <scope>NUCLEOTIDE SEQUENCE [LARGE SCALE GENOMIC DNA]</scope>
    <source>
        <strain evidence="2 3">DSM 16647</strain>
    </source>
</reference>
<dbReference type="NCBIfam" id="TIGR02532">
    <property type="entry name" value="IV_pilin_GFxxxE"/>
    <property type="match status" value="1"/>
</dbReference>
<dbReference type="Pfam" id="PF07963">
    <property type="entry name" value="N_methyl"/>
    <property type="match status" value="1"/>
</dbReference>
<dbReference type="InterPro" id="IPR012902">
    <property type="entry name" value="N_methyl_site"/>
</dbReference>
<evidence type="ECO:0000313" key="3">
    <source>
        <dbReference type="Proteomes" id="UP000322294"/>
    </source>
</evidence>
<keyword evidence="1" id="KW-1133">Transmembrane helix</keyword>
<dbReference type="OrthoDB" id="1729788at2"/>
<name>A0A5S5ANQ9_9FIRM</name>
<comment type="caution">
    <text evidence="2">The sequence shown here is derived from an EMBL/GenBank/DDBJ whole genome shotgun (WGS) entry which is preliminary data.</text>
</comment>
<accession>A0A5S5ANQ9</accession>
<evidence type="ECO:0000313" key="2">
    <source>
        <dbReference type="EMBL" id="TYP53296.1"/>
    </source>
</evidence>
<feature type="transmembrane region" description="Helical" evidence="1">
    <location>
        <begin position="12"/>
        <end position="34"/>
    </location>
</feature>
<dbReference type="AlphaFoldDB" id="A0A5S5ANQ9"/>
<proteinExistence type="predicted"/>
<gene>
    <name evidence="2" type="ORF">LZ11_01537</name>
</gene>
<dbReference type="EMBL" id="VNHO01000015">
    <property type="protein sequence ID" value="TYP53296.1"/>
    <property type="molecule type" value="Genomic_DNA"/>
</dbReference>
<dbReference type="RefSeq" id="WP_148867284.1">
    <property type="nucleotide sequence ID" value="NZ_VNHO01000015.1"/>
</dbReference>
<dbReference type="SUPFAM" id="SSF54523">
    <property type="entry name" value="Pili subunits"/>
    <property type="match status" value="1"/>
</dbReference>
<evidence type="ECO:0000256" key="1">
    <source>
        <dbReference type="SAM" id="Phobius"/>
    </source>
</evidence>
<dbReference type="Proteomes" id="UP000322294">
    <property type="component" value="Unassembled WGS sequence"/>
</dbReference>
<keyword evidence="1" id="KW-0472">Membrane</keyword>